<proteinExistence type="predicted"/>
<reference evidence="3 4" key="1">
    <citation type="submission" date="2022-11" db="EMBL/GenBank/DDBJ databases">
        <title>Mycobacterium sp. nov.</title>
        <authorList>
            <person name="Papic B."/>
            <person name="Spicic S."/>
            <person name="Duvnjak S."/>
        </authorList>
    </citation>
    <scope>NUCLEOTIDE SEQUENCE [LARGE SCALE GENOMIC DNA]</scope>
    <source>
        <strain evidence="3 4">CVI_P4</strain>
    </source>
</reference>
<dbReference type="NCBIfam" id="TIGR01554">
    <property type="entry name" value="major_cap_HK97"/>
    <property type="match status" value="1"/>
</dbReference>
<name>A0ABT3SA14_9MYCO</name>
<comment type="caution">
    <text evidence="3">The sequence shown here is derived from an EMBL/GenBank/DDBJ whole genome shotgun (WGS) entry which is preliminary data.</text>
</comment>
<dbReference type="SUPFAM" id="SSF56563">
    <property type="entry name" value="Major capsid protein gp5"/>
    <property type="match status" value="1"/>
</dbReference>
<comment type="subcellular location">
    <subcellularLocation>
        <location evidence="1">Virion</location>
    </subcellularLocation>
</comment>
<dbReference type="InterPro" id="IPR024455">
    <property type="entry name" value="Phage_capsid"/>
</dbReference>
<dbReference type="RefSeq" id="WP_265995064.1">
    <property type="nucleotide sequence ID" value="NZ_JAPJDN010000002.1"/>
</dbReference>
<dbReference type="EMBL" id="JAPJDO010000002">
    <property type="protein sequence ID" value="MCX2935692.1"/>
    <property type="molecule type" value="Genomic_DNA"/>
</dbReference>
<dbReference type="Proteomes" id="UP001300745">
    <property type="component" value="Unassembled WGS sequence"/>
</dbReference>
<evidence type="ECO:0000313" key="3">
    <source>
        <dbReference type="EMBL" id="MCX2935692.1"/>
    </source>
</evidence>
<gene>
    <name evidence="3" type="ORF">ORI27_03200</name>
</gene>
<dbReference type="Pfam" id="PF05065">
    <property type="entry name" value="Phage_capsid"/>
    <property type="match status" value="1"/>
</dbReference>
<evidence type="ECO:0000313" key="4">
    <source>
        <dbReference type="Proteomes" id="UP001300745"/>
    </source>
</evidence>
<evidence type="ECO:0000256" key="1">
    <source>
        <dbReference type="ARBA" id="ARBA00004328"/>
    </source>
</evidence>
<accession>A0ABT3SA14</accession>
<dbReference type="InterPro" id="IPR054612">
    <property type="entry name" value="Phage_capsid-like_C"/>
</dbReference>
<feature type="domain" description="Phage capsid-like C-terminal" evidence="2">
    <location>
        <begin position="29"/>
        <end position="268"/>
    </location>
</feature>
<protein>
    <submittedName>
        <fullName evidence="3">Phage major capsid protein</fullName>
    </submittedName>
</protein>
<sequence>MTLTTSTADFGWRPDSVFFPPADVVPQALILQVATQGGVIDGDQPSLHVPFVNDTEDAGYVAEAAEIPESNPGLDEVLIVTKKISRLVSLSNEQYRKQMTAEQVSQSVARDLVQKADASFIGDLSNPVGLINTIGTLGGYNIASNLDDLVEAVAAIEDNGGTPGAIIVSPNTWASVQKLKLGATFDNAYTLGVGVEVAQPRLLSLPVFKSRFIPDWTGLVVDPGAVVAAVGPVQVAVSEHSMFASDSVQLRATWRIGWACPRPDRIAKFSTEMGS</sequence>
<evidence type="ECO:0000259" key="2">
    <source>
        <dbReference type="Pfam" id="PF05065"/>
    </source>
</evidence>
<dbReference type="Gene3D" id="3.30.2400.10">
    <property type="entry name" value="Major capsid protein gp5"/>
    <property type="match status" value="1"/>
</dbReference>
<organism evidence="3 4">
    <name type="scientific">Mycobacterium pinniadriaticum</name>
    <dbReference type="NCBI Taxonomy" id="2994102"/>
    <lineage>
        <taxon>Bacteria</taxon>
        <taxon>Bacillati</taxon>
        <taxon>Actinomycetota</taxon>
        <taxon>Actinomycetes</taxon>
        <taxon>Mycobacteriales</taxon>
        <taxon>Mycobacteriaceae</taxon>
        <taxon>Mycobacterium</taxon>
    </lineage>
</organism>
<keyword evidence="4" id="KW-1185">Reference proteome</keyword>
<dbReference type="Gene3D" id="3.30.2320.10">
    <property type="entry name" value="hypothetical protein PF0899 domain"/>
    <property type="match status" value="1"/>
</dbReference>